<reference evidence="1 2" key="1">
    <citation type="submission" date="2014-05" db="EMBL/GenBank/DDBJ databases">
        <title>Genome Sequence of Flavobacterium sp. EM1321.</title>
        <authorList>
            <person name="Shin S.-K."/>
            <person name="Yi H."/>
        </authorList>
    </citation>
    <scope>NUCLEOTIDE SEQUENCE [LARGE SCALE GENOMIC DNA]</scope>
    <source>
        <strain evidence="1 2">EM1321</strain>
    </source>
</reference>
<dbReference type="AlphaFoldDB" id="A0A066X0G1"/>
<dbReference type="eggNOG" id="COG4995">
    <property type="taxonomic scope" value="Bacteria"/>
</dbReference>
<name>A0A066X0G1_9FLAO</name>
<dbReference type="STRING" id="1492738.FEM21_01770"/>
<comment type="caution">
    <text evidence="1">The sequence shown here is derived from an EMBL/GenBank/DDBJ whole genome shotgun (WGS) entry which is preliminary data.</text>
</comment>
<evidence type="ECO:0000313" key="1">
    <source>
        <dbReference type="EMBL" id="KDN56674.1"/>
    </source>
</evidence>
<dbReference type="EMBL" id="JNCA01000001">
    <property type="protein sequence ID" value="KDN56674.1"/>
    <property type="molecule type" value="Genomic_DNA"/>
</dbReference>
<gene>
    <name evidence="1" type="ORF">FEM21_01770</name>
</gene>
<evidence type="ECO:0000313" key="2">
    <source>
        <dbReference type="Proteomes" id="UP000027064"/>
    </source>
</evidence>
<organism evidence="1 2">
    <name type="scientific">Flavobacterium seoulense</name>
    <dbReference type="NCBI Taxonomy" id="1492738"/>
    <lineage>
        <taxon>Bacteria</taxon>
        <taxon>Pseudomonadati</taxon>
        <taxon>Bacteroidota</taxon>
        <taxon>Flavobacteriia</taxon>
        <taxon>Flavobacteriales</taxon>
        <taxon>Flavobacteriaceae</taxon>
        <taxon>Flavobacterium</taxon>
    </lineage>
</organism>
<dbReference type="PATRIC" id="fig|1492738.3.peg.172"/>
<proteinExistence type="predicted"/>
<protein>
    <submittedName>
        <fullName evidence="1">Uncharacterized protein</fullName>
    </submittedName>
</protein>
<keyword evidence="2" id="KW-1185">Reference proteome</keyword>
<accession>A0A066X0G1</accession>
<dbReference type="Proteomes" id="UP000027064">
    <property type="component" value="Unassembled WGS sequence"/>
</dbReference>
<sequence length="64" mass="7172">MQSIKSNFSGNYLTNTADTFDNFKKNAADYSILHLSNHADAGDVITPASIKFYDQESFIQNYTS</sequence>